<keyword evidence="2" id="KW-1185">Reference proteome</keyword>
<dbReference type="EMBL" id="JBFSHR010000060">
    <property type="protein sequence ID" value="MEX6430540.1"/>
    <property type="molecule type" value="Genomic_DNA"/>
</dbReference>
<evidence type="ECO:0000313" key="1">
    <source>
        <dbReference type="EMBL" id="MEX6430540.1"/>
    </source>
</evidence>
<sequence length="358" mass="40538">LAGRTDFLYVSDAKLCNRDAMGHIDRHHGRFLTVMPATRAEVGEFRRFIAKNTPVWTEVARRPGRRRGDLDVVFFATPAPSPSVEGYRIVWIRSSEKEVFDAEARRRAIEHGRVALCELDEKLSGPRCRLKNEMSVKAAAEAAIERARASRWVQADITTETVVRHKQQKRGRPGSNTAYVRIEQQRYSVAAVIADDVVRDDACFDGCWPLVTNDTQMTEADLLAVYKRQPGVENRHHVLKGVVDFVPVYLKSNERIDAFAFLGYIAVLVHALIERELRRAMRDADLAELPLYPEDRACKGPTAARVIEIFEPLCAHELVETGEVLKRYDPELSKLHRHILDLLKVPATTYLTAQTASL</sequence>
<proteinExistence type="predicted"/>
<feature type="non-terminal residue" evidence="1">
    <location>
        <position position="1"/>
    </location>
</feature>
<evidence type="ECO:0000313" key="2">
    <source>
        <dbReference type="Proteomes" id="UP001560267"/>
    </source>
</evidence>
<comment type="caution">
    <text evidence="1">The sequence shown here is derived from an EMBL/GenBank/DDBJ whole genome shotgun (WGS) entry which is preliminary data.</text>
</comment>
<dbReference type="Proteomes" id="UP001560267">
    <property type="component" value="Unassembled WGS sequence"/>
</dbReference>
<accession>A0ABV3Y551</accession>
<reference evidence="1 2" key="1">
    <citation type="submission" date="2024-07" db="EMBL/GenBank/DDBJ databases">
        <title>Draft Genome Sequence of Ferrimicrobium acidiphilum Strain YE2023, Isolated from a Pulp of Bioleach Reactor.</title>
        <authorList>
            <person name="Elkina Y.A."/>
            <person name="Bulaeva A.G."/>
            <person name="Beletsky A.V."/>
            <person name="Mardanov A.V."/>
        </authorList>
    </citation>
    <scope>NUCLEOTIDE SEQUENCE [LARGE SCALE GENOMIC DNA]</scope>
    <source>
        <strain evidence="1 2">YE2023</strain>
    </source>
</reference>
<name>A0ABV3Y551_9ACTN</name>
<gene>
    <name evidence="1" type="ORF">AB6A68_11960</name>
</gene>
<protein>
    <submittedName>
        <fullName evidence="1">Transposase</fullName>
    </submittedName>
</protein>
<organism evidence="1 2">
    <name type="scientific">Ferrimicrobium acidiphilum</name>
    <dbReference type="NCBI Taxonomy" id="121039"/>
    <lineage>
        <taxon>Bacteria</taxon>
        <taxon>Bacillati</taxon>
        <taxon>Actinomycetota</taxon>
        <taxon>Acidimicrobiia</taxon>
        <taxon>Acidimicrobiales</taxon>
        <taxon>Acidimicrobiaceae</taxon>
        <taxon>Ferrimicrobium</taxon>
    </lineage>
</organism>